<dbReference type="PANTHER" id="PTHR33408">
    <property type="entry name" value="TRANSPOSASE"/>
    <property type="match status" value="1"/>
</dbReference>
<gene>
    <name evidence="1" type="ORF">O6C86_07885</name>
</gene>
<evidence type="ECO:0000313" key="1">
    <source>
        <dbReference type="EMBL" id="MCZ4719139.1"/>
    </source>
</evidence>
<dbReference type="RefSeq" id="WP_013101194.1">
    <property type="nucleotide sequence ID" value="NZ_BBUK01000067.1"/>
</dbReference>
<accession>A0A4T1FK86</accession>
<comment type="caution">
    <text evidence="1">The sequence shown here is derived from an EMBL/GenBank/DDBJ whole genome shotgun (WGS) entry which is preliminary data.</text>
</comment>
<reference evidence="1" key="1">
    <citation type="submission" date="2022-12" db="EMBL/GenBank/DDBJ databases">
        <title>Comparative genomics of Legionella pneumophila isolates from the West Bank and Germany support molecular epidemiology of Legionnaires disease.</title>
        <authorList>
            <person name="Zayed A.R."/>
            <person name="Bitar D.M."/>
            <person name="Steinert M."/>
            <person name="Lueck C."/>
            <person name="Brettar I."/>
            <person name="Hoefle M.G."/>
            <person name="Bunk B."/>
        </authorList>
    </citation>
    <scope>NUCLEOTIDE SEQUENCE</scope>
    <source>
        <strain evidence="1">H23</strain>
    </source>
</reference>
<dbReference type="EMBL" id="JAPXIC010000042">
    <property type="protein sequence ID" value="MCZ4719139.1"/>
    <property type="molecule type" value="Genomic_DNA"/>
</dbReference>
<organism evidence="1 2">
    <name type="scientific">Legionella pneumophila</name>
    <dbReference type="NCBI Taxonomy" id="446"/>
    <lineage>
        <taxon>Bacteria</taxon>
        <taxon>Pseudomonadati</taxon>
        <taxon>Pseudomonadota</taxon>
        <taxon>Gammaproteobacteria</taxon>
        <taxon>Legionellales</taxon>
        <taxon>Legionellaceae</taxon>
        <taxon>Legionella</taxon>
    </lineage>
</organism>
<name>A0A4T1FK86_LEGPN</name>
<evidence type="ECO:0000313" key="2">
    <source>
        <dbReference type="Proteomes" id="UP001071279"/>
    </source>
</evidence>
<proteinExistence type="predicted"/>
<sequence length="323" mass="36292">MYTERSIFKLGKEKSGAIQIGKRGLEQHLLEADICQPFYIKELLSKQDWSIFEEPNKKKKRKPYPAQSMVGLILYGLMQGLSSLRDLERLARVDLGCILITDGIFPDFSSIGYFIRRHAEVLNEAFFIQLTRSILKVTRSGVRSLAGDGTIIEATSSRYTLMRHEAIEKKREALKAQLAAHPEEQNLGAAAEKIEQASTIMQGRIEKRKEQRKPIDTVTINPTEPEAVVQPTKKGKTAVPAYKPSVLANKARVVVALDVHPSNEIDSLVSMLDMTNRANYQEKVEELLLDGGYESHGVLEETLKRDISVLCSSSDNSKKKHKK</sequence>
<protein>
    <submittedName>
        <fullName evidence="1">Transposase</fullName>
    </submittedName>
</protein>
<dbReference type="Proteomes" id="UP001071279">
    <property type="component" value="Unassembled WGS sequence"/>
</dbReference>
<dbReference type="AlphaFoldDB" id="A0A4T1FK86"/>